<organism evidence="3 4">
    <name type="scientific">Pyruvatibacter mobilis</name>
    <dbReference type="NCBI Taxonomy" id="1712261"/>
    <lineage>
        <taxon>Bacteria</taxon>
        <taxon>Pseudomonadati</taxon>
        <taxon>Pseudomonadota</taxon>
        <taxon>Alphaproteobacteria</taxon>
        <taxon>Hyphomicrobiales</taxon>
        <taxon>Parvibaculaceae</taxon>
        <taxon>Pyruvatibacter</taxon>
    </lineage>
</organism>
<dbReference type="SUPFAM" id="SSF82771">
    <property type="entry name" value="GIY-YIG endonuclease"/>
    <property type="match status" value="1"/>
</dbReference>
<dbReference type="CDD" id="cd10448">
    <property type="entry name" value="GIY-YIG_unchar_3"/>
    <property type="match status" value="1"/>
</dbReference>
<comment type="caution">
    <text evidence="3">The sequence shown here is derived from an EMBL/GenBank/DDBJ whole genome shotgun (WGS) entry which is preliminary data.</text>
</comment>
<dbReference type="Gene3D" id="3.40.1440.10">
    <property type="entry name" value="GIY-YIG endonuclease"/>
    <property type="match status" value="1"/>
</dbReference>
<evidence type="ECO:0000256" key="1">
    <source>
        <dbReference type="ARBA" id="ARBA00007435"/>
    </source>
</evidence>
<evidence type="ECO:0000313" key="4">
    <source>
        <dbReference type="Proteomes" id="UP000470384"/>
    </source>
</evidence>
<dbReference type="OrthoDB" id="287318at2"/>
<reference evidence="3 4" key="1">
    <citation type="journal article" date="2016" name="Int. J. Syst. Evol. Microbiol.">
        <title>Pyruvatibacter mobilis gen. nov., sp. nov., a marine bacterium from the culture broth of Picochlorum sp. 122.</title>
        <authorList>
            <person name="Wang G."/>
            <person name="Tang M."/>
            <person name="Wu H."/>
            <person name="Dai S."/>
            <person name="Li T."/>
            <person name="Chen C."/>
            <person name="He H."/>
            <person name="Fan J."/>
            <person name="Xiang W."/>
            <person name="Li X."/>
        </authorList>
    </citation>
    <scope>NUCLEOTIDE SEQUENCE [LARGE SCALE GENOMIC DNA]</scope>
    <source>
        <strain evidence="3 4">GYP-11</strain>
    </source>
</reference>
<accession>A0A845Q709</accession>
<dbReference type="InterPro" id="IPR050190">
    <property type="entry name" value="UPF0213_domain"/>
</dbReference>
<dbReference type="InterPro" id="IPR035901">
    <property type="entry name" value="GIY-YIG_endonuc_sf"/>
</dbReference>
<dbReference type="InterPro" id="IPR000305">
    <property type="entry name" value="GIY-YIG_endonuc"/>
</dbReference>
<name>A0A845Q709_9HYPH</name>
<dbReference type="PROSITE" id="PS50164">
    <property type="entry name" value="GIY_YIG"/>
    <property type="match status" value="1"/>
</dbReference>
<evidence type="ECO:0000259" key="2">
    <source>
        <dbReference type="PROSITE" id="PS50164"/>
    </source>
</evidence>
<sequence length="88" mass="10565">MASGRNGTLYIGVTNDIARRAHEHRTGLVEGFTRQYGVHRLVHVEAFADVREAIRREKRLKDWRREWKLALIEEHNPRWRDLWDDMLS</sequence>
<feature type="domain" description="GIY-YIG" evidence="2">
    <location>
        <begin position="1"/>
        <end position="70"/>
    </location>
</feature>
<keyword evidence="4" id="KW-1185">Reference proteome</keyword>
<gene>
    <name evidence="3" type="ORF">GTQ45_00590</name>
</gene>
<dbReference type="Pfam" id="PF01541">
    <property type="entry name" value="GIY-YIG"/>
    <property type="match status" value="1"/>
</dbReference>
<evidence type="ECO:0000313" key="3">
    <source>
        <dbReference type="EMBL" id="NBG94223.1"/>
    </source>
</evidence>
<protein>
    <submittedName>
        <fullName evidence="3">GIY-YIG nuclease family protein</fullName>
    </submittedName>
</protein>
<dbReference type="PANTHER" id="PTHR34477:SF5">
    <property type="entry name" value="BSL5627 PROTEIN"/>
    <property type="match status" value="1"/>
</dbReference>
<proteinExistence type="inferred from homology"/>
<comment type="similarity">
    <text evidence="1">Belongs to the UPF0213 family.</text>
</comment>
<dbReference type="EMBL" id="WXYQ01000001">
    <property type="protein sequence ID" value="NBG94223.1"/>
    <property type="molecule type" value="Genomic_DNA"/>
</dbReference>
<dbReference type="AlphaFoldDB" id="A0A845Q709"/>
<dbReference type="PANTHER" id="PTHR34477">
    <property type="entry name" value="UPF0213 PROTEIN YHBQ"/>
    <property type="match status" value="1"/>
</dbReference>
<dbReference type="Proteomes" id="UP000470384">
    <property type="component" value="Unassembled WGS sequence"/>
</dbReference>